<sequence length="272" mass="30313">MKKAKDIEGNLVLKEEKGPFHIIGDVHGCFEELLLLLHNLGYAVQFNPAHEKYEVLANPGYKIVFVGDLVDRGPNSPEVLRLVMDLVEQEVAWCVSGNHDDKLKRKLQGNSVHIRHGLELTLAQLASYRAAFTARVGQFLSELPHHIVLDEGKLVVAHAGLAETYHGRHSKWVRQLCLFGPTNGELDHLGLPIRLDWATDYSGTALVVYGHTPVKEPRWKNNTINIDTGCVFGGKLTAISYPALELTSVRAIQPYADSMRPFLDPKPENSTQ</sequence>
<organism evidence="2 3">
    <name type="scientific">Pontibacter qinzhouensis</name>
    <dbReference type="NCBI Taxonomy" id="2603253"/>
    <lineage>
        <taxon>Bacteria</taxon>
        <taxon>Pseudomonadati</taxon>
        <taxon>Bacteroidota</taxon>
        <taxon>Cytophagia</taxon>
        <taxon>Cytophagales</taxon>
        <taxon>Hymenobacteraceae</taxon>
        <taxon>Pontibacter</taxon>
    </lineage>
</organism>
<keyword evidence="3" id="KW-1185">Reference proteome</keyword>
<dbReference type="Proteomes" id="UP000321926">
    <property type="component" value="Unassembled WGS sequence"/>
</dbReference>
<dbReference type="PANTHER" id="PTHR42850">
    <property type="entry name" value="METALLOPHOSPHOESTERASE"/>
    <property type="match status" value="1"/>
</dbReference>
<dbReference type="RefSeq" id="WP_147920297.1">
    <property type="nucleotide sequence ID" value="NZ_VRTY01000007.1"/>
</dbReference>
<dbReference type="InterPro" id="IPR006186">
    <property type="entry name" value="Ser/Thr-sp_prot-phosphatase"/>
</dbReference>
<dbReference type="Pfam" id="PF00149">
    <property type="entry name" value="Metallophos"/>
    <property type="match status" value="1"/>
</dbReference>
<proteinExistence type="predicted"/>
<dbReference type="CDD" id="cd07423">
    <property type="entry name" value="MPP_Prp_like"/>
    <property type="match status" value="1"/>
</dbReference>
<dbReference type="OrthoDB" id="9808081at2"/>
<dbReference type="AlphaFoldDB" id="A0A5C8KCG0"/>
<dbReference type="InterPro" id="IPR029052">
    <property type="entry name" value="Metallo-depent_PP-like"/>
</dbReference>
<dbReference type="PRINTS" id="PR00114">
    <property type="entry name" value="STPHPHTASE"/>
</dbReference>
<name>A0A5C8KCG0_9BACT</name>
<protein>
    <submittedName>
        <fullName evidence="2">Protein phosphatase</fullName>
    </submittedName>
</protein>
<dbReference type="PANTHER" id="PTHR42850:SF7">
    <property type="entry name" value="BIS(5'-NUCLEOSYL)-TETRAPHOSPHATASE PRPE [ASYMMETRICAL]"/>
    <property type="match status" value="1"/>
</dbReference>
<evidence type="ECO:0000313" key="2">
    <source>
        <dbReference type="EMBL" id="TXK51929.1"/>
    </source>
</evidence>
<evidence type="ECO:0000313" key="3">
    <source>
        <dbReference type="Proteomes" id="UP000321926"/>
    </source>
</evidence>
<dbReference type="GO" id="GO:0016791">
    <property type="term" value="F:phosphatase activity"/>
    <property type="evidence" value="ECO:0007669"/>
    <property type="project" value="TreeGrafter"/>
</dbReference>
<dbReference type="GO" id="GO:0005737">
    <property type="term" value="C:cytoplasm"/>
    <property type="evidence" value="ECO:0007669"/>
    <property type="project" value="TreeGrafter"/>
</dbReference>
<evidence type="ECO:0000259" key="1">
    <source>
        <dbReference type="Pfam" id="PF00149"/>
    </source>
</evidence>
<comment type="caution">
    <text evidence="2">The sequence shown here is derived from an EMBL/GenBank/DDBJ whole genome shotgun (WGS) entry which is preliminary data.</text>
</comment>
<dbReference type="InterPro" id="IPR041780">
    <property type="entry name" value="MPP_PrpE-like"/>
</dbReference>
<dbReference type="InterPro" id="IPR004843">
    <property type="entry name" value="Calcineurin-like_PHP"/>
</dbReference>
<dbReference type="InterPro" id="IPR050126">
    <property type="entry name" value="Ap4A_hydrolase"/>
</dbReference>
<dbReference type="EMBL" id="VRTY01000007">
    <property type="protein sequence ID" value="TXK51929.1"/>
    <property type="molecule type" value="Genomic_DNA"/>
</dbReference>
<feature type="domain" description="Calcineurin-like phosphoesterase" evidence="1">
    <location>
        <begin position="19"/>
        <end position="214"/>
    </location>
</feature>
<accession>A0A5C8KCG0</accession>
<gene>
    <name evidence="2" type="ORF">FVR03_03065</name>
</gene>
<reference evidence="2 3" key="1">
    <citation type="submission" date="2019-08" db="EMBL/GenBank/DDBJ databases">
        <authorList>
            <person name="Shi S."/>
        </authorList>
    </citation>
    <scope>NUCLEOTIDE SEQUENCE [LARGE SCALE GENOMIC DNA]</scope>
    <source>
        <strain evidence="2 3">GY10130</strain>
    </source>
</reference>
<dbReference type="Gene3D" id="3.60.21.10">
    <property type="match status" value="1"/>
</dbReference>
<dbReference type="SUPFAM" id="SSF56300">
    <property type="entry name" value="Metallo-dependent phosphatases"/>
    <property type="match status" value="1"/>
</dbReference>